<gene>
    <name evidence="1" type="ORF">sscle_09g069870</name>
</gene>
<evidence type="ECO:0000313" key="1">
    <source>
        <dbReference type="EMBL" id="APA12217.1"/>
    </source>
</evidence>
<dbReference type="KEGG" id="ssl:SS1G_10793"/>
<sequence>MTPTDLNMLKLEAGGMIWATVVKLADSGRVHWLYRLEKLSRKCMCCFECNLYPSGYVYAAVFGSIWGRVLSVRGDNGSGGDRGEFGDGNEMWFMEKGNLEARAAPATTGYYCRCRSPLMRKKLGLSMAMRVFSLGKRPPNYL</sequence>
<dbReference type="AlphaFoldDB" id="A0A1D9QB90"/>
<dbReference type="OrthoDB" id="3560727at2759"/>
<evidence type="ECO:0000313" key="2">
    <source>
        <dbReference type="Proteomes" id="UP000177798"/>
    </source>
</evidence>
<dbReference type="RefSeq" id="XP_001588346.1">
    <property type="nucleotide sequence ID" value="XM_001588296.1"/>
</dbReference>
<accession>A0A1D9QB90</accession>
<dbReference type="EMBL" id="CP017822">
    <property type="protein sequence ID" value="APA12217.1"/>
    <property type="molecule type" value="Genomic_DNA"/>
</dbReference>
<organism evidence="1 2">
    <name type="scientific">Sclerotinia sclerotiorum (strain ATCC 18683 / 1980 / Ss-1)</name>
    <name type="common">White mold</name>
    <name type="synonym">Whetzelinia sclerotiorum</name>
    <dbReference type="NCBI Taxonomy" id="665079"/>
    <lineage>
        <taxon>Eukaryota</taxon>
        <taxon>Fungi</taxon>
        <taxon>Dikarya</taxon>
        <taxon>Ascomycota</taxon>
        <taxon>Pezizomycotina</taxon>
        <taxon>Leotiomycetes</taxon>
        <taxon>Helotiales</taxon>
        <taxon>Sclerotiniaceae</taxon>
        <taxon>Sclerotinia</taxon>
    </lineage>
</organism>
<dbReference type="Proteomes" id="UP000177798">
    <property type="component" value="Chromosome 9"/>
</dbReference>
<proteinExistence type="predicted"/>
<reference evidence="2" key="1">
    <citation type="journal article" date="2017" name="Genome Biol. Evol.">
        <title>The complete genome sequence of the phytopathogenic fungus Sclerotinia sclerotiorum reveals insights into the genome architecture of broad host range pathogens.</title>
        <authorList>
            <person name="Derbyshire M."/>
            <person name="Denton-Giles M."/>
            <person name="Hegedus D."/>
            <person name="Seifbarghy S."/>
            <person name="Rollins J."/>
            <person name="van Kan J."/>
            <person name="Seidl M.F."/>
            <person name="Faino L."/>
            <person name="Mbengue M."/>
            <person name="Navaud O."/>
            <person name="Raffaele S."/>
            <person name="Hammond-Kosack K."/>
            <person name="Heard S."/>
            <person name="Oliver R."/>
        </authorList>
    </citation>
    <scope>NUCLEOTIDE SEQUENCE [LARGE SCALE GENOMIC DNA]</scope>
    <source>
        <strain evidence="2">ATCC 18683 / 1980 / Ss-1</strain>
    </source>
</reference>
<dbReference type="VEuPathDB" id="FungiDB:sscle_09g069870"/>
<protein>
    <submittedName>
        <fullName evidence="1">Uncharacterized protein</fullName>
    </submittedName>
</protein>
<name>A0A1D9QB90_SCLS1</name>